<keyword evidence="2" id="KW-1185">Reference proteome</keyword>
<comment type="caution">
    <text evidence="1">The sequence shown here is derived from an EMBL/GenBank/DDBJ whole genome shotgun (WGS) entry which is preliminary data.</text>
</comment>
<dbReference type="EMBL" id="JANBUN010000010">
    <property type="protein sequence ID" value="KAJ2808199.1"/>
    <property type="molecule type" value="Genomic_DNA"/>
</dbReference>
<sequence length="282" mass="30793">MRLLYMSSGARQMLGREPREFIGRSSFDFIEGKVAEDYTGATKGHITEHVLITEIRTRLENGVLRTVQLLRFDCENIVASLALVVRTCMPGTPEAEPQGACNSGSPPRRQAVGVPPTDSQPTSTSRYARSMTKACLVLEDTLHENTDSAAGPQVLFASMSISRILDVDSCELQGMAFLALVAGEDVVAAARFLERLTSPDQLVLDRLRFLHDPTADDRLAPRRTVWVEVLGAGTDDGAIILCQLSRATPSARQTDDEFSGYMSLEDVISSDPDTSDVGDAWR</sequence>
<accession>A0ACC1LGA3</accession>
<organism evidence="1 2">
    <name type="scientific">Coemansia helicoidea</name>
    <dbReference type="NCBI Taxonomy" id="1286919"/>
    <lineage>
        <taxon>Eukaryota</taxon>
        <taxon>Fungi</taxon>
        <taxon>Fungi incertae sedis</taxon>
        <taxon>Zoopagomycota</taxon>
        <taxon>Kickxellomycotina</taxon>
        <taxon>Kickxellomycetes</taxon>
        <taxon>Kickxellales</taxon>
        <taxon>Kickxellaceae</taxon>
        <taxon>Coemansia</taxon>
    </lineage>
</organism>
<gene>
    <name evidence="1" type="ORF">H4R21_000155</name>
</gene>
<evidence type="ECO:0000313" key="1">
    <source>
        <dbReference type="EMBL" id="KAJ2808199.1"/>
    </source>
</evidence>
<proteinExistence type="predicted"/>
<reference evidence="1" key="1">
    <citation type="submission" date="2022-07" db="EMBL/GenBank/DDBJ databases">
        <title>Phylogenomic reconstructions and comparative analyses of Kickxellomycotina fungi.</title>
        <authorList>
            <person name="Reynolds N.K."/>
            <person name="Stajich J.E."/>
            <person name="Barry K."/>
            <person name="Grigoriev I.V."/>
            <person name="Crous P."/>
            <person name="Smith M.E."/>
        </authorList>
    </citation>
    <scope>NUCLEOTIDE SEQUENCE</scope>
    <source>
        <strain evidence="1">BCRC 34780</strain>
    </source>
</reference>
<name>A0ACC1LGA3_9FUNG</name>
<evidence type="ECO:0000313" key="2">
    <source>
        <dbReference type="Proteomes" id="UP001140087"/>
    </source>
</evidence>
<dbReference type="Proteomes" id="UP001140087">
    <property type="component" value="Unassembled WGS sequence"/>
</dbReference>
<protein>
    <submittedName>
        <fullName evidence="1">Uncharacterized protein</fullName>
    </submittedName>
</protein>